<dbReference type="NCBIfam" id="TIGR04056">
    <property type="entry name" value="OMP_RagA_SusC"/>
    <property type="match status" value="1"/>
</dbReference>
<evidence type="ECO:0000256" key="3">
    <source>
        <dbReference type="ARBA" id="ARBA00022452"/>
    </source>
</evidence>
<dbReference type="InterPro" id="IPR039426">
    <property type="entry name" value="TonB-dep_rcpt-like"/>
</dbReference>
<name>A0A434AYQ2_9BACT</name>
<dbReference type="InterPro" id="IPR037066">
    <property type="entry name" value="Plug_dom_sf"/>
</dbReference>
<dbReference type="GO" id="GO:0009279">
    <property type="term" value="C:cell outer membrane"/>
    <property type="evidence" value="ECO:0007669"/>
    <property type="project" value="UniProtKB-SubCell"/>
</dbReference>
<reference evidence="9 10" key="1">
    <citation type="submission" date="2018-11" db="EMBL/GenBank/DDBJ databases">
        <title>Parancylomarina longa gen. nov., sp. nov., isolated from sediments of southern Okinawa.</title>
        <authorList>
            <person name="Fu T."/>
        </authorList>
    </citation>
    <scope>NUCLEOTIDE SEQUENCE [LARGE SCALE GENOMIC DNA]</scope>
    <source>
        <strain evidence="9 10">T3-2 S1-C</strain>
    </source>
</reference>
<dbReference type="SUPFAM" id="SSF49464">
    <property type="entry name" value="Carboxypeptidase regulatory domain-like"/>
    <property type="match status" value="1"/>
</dbReference>
<keyword evidence="2 7" id="KW-0813">Transport</keyword>
<accession>A0A434AYQ2</accession>
<dbReference type="Proteomes" id="UP000282985">
    <property type="component" value="Unassembled WGS sequence"/>
</dbReference>
<dbReference type="OrthoDB" id="9768177at2"/>
<dbReference type="EMBL" id="RJJX01000002">
    <property type="protein sequence ID" value="RUT79595.1"/>
    <property type="molecule type" value="Genomic_DNA"/>
</dbReference>
<dbReference type="FunFam" id="2.170.130.10:FF:000003">
    <property type="entry name" value="SusC/RagA family TonB-linked outer membrane protein"/>
    <property type="match status" value="1"/>
</dbReference>
<keyword evidence="6 7" id="KW-0998">Cell outer membrane</keyword>
<dbReference type="AlphaFoldDB" id="A0A434AYQ2"/>
<dbReference type="Gene3D" id="2.170.130.10">
    <property type="entry name" value="TonB-dependent receptor, plug domain"/>
    <property type="match status" value="1"/>
</dbReference>
<keyword evidence="3 7" id="KW-1134">Transmembrane beta strand</keyword>
<comment type="similarity">
    <text evidence="7">Belongs to the TonB-dependent receptor family.</text>
</comment>
<evidence type="ECO:0000256" key="7">
    <source>
        <dbReference type="PROSITE-ProRule" id="PRU01360"/>
    </source>
</evidence>
<evidence type="ECO:0000256" key="2">
    <source>
        <dbReference type="ARBA" id="ARBA00022448"/>
    </source>
</evidence>
<keyword evidence="4 7" id="KW-0812">Transmembrane</keyword>
<feature type="domain" description="TonB-dependent receptor plug" evidence="8">
    <location>
        <begin position="146"/>
        <end position="252"/>
    </location>
</feature>
<comment type="caution">
    <text evidence="9">The sequence shown here is derived from an EMBL/GenBank/DDBJ whole genome shotgun (WGS) entry which is preliminary data.</text>
</comment>
<dbReference type="SUPFAM" id="SSF56935">
    <property type="entry name" value="Porins"/>
    <property type="match status" value="1"/>
</dbReference>
<dbReference type="InterPro" id="IPR023997">
    <property type="entry name" value="TonB-dep_OMP_SusC/RagA_CS"/>
</dbReference>
<evidence type="ECO:0000256" key="4">
    <source>
        <dbReference type="ARBA" id="ARBA00022692"/>
    </source>
</evidence>
<dbReference type="Pfam" id="PF13715">
    <property type="entry name" value="CarbopepD_reg_2"/>
    <property type="match status" value="1"/>
</dbReference>
<dbReference type="Gene3D" id="2.60.40.1120">
    <property type="entry name" value="Carboxypeptidase-like, regulatory domain"/>
    <property type="match status" value="1"/>
</dbReference>
<gene>
    <name evidence="9" type="ORF">DLK05_02575</name>
</gene>
<dbReference type="InterPro" id="IPR036942">
    <property type="entry name" value="Beta-barrel_TonB_sf"/>
</dbReference>
<dbReference type="PROSITE" id="PS52016">
    <property type="entry name" value="TONB_DEPENDENT_REC_3"/>
    <property type="match status" value="1"/>
</dbReference>
<dbReference type="RefSeq" id="WP_127342417.1">
    <property type="nucleotide sequence ID" value="NZ_RJJX01000002.1"/>
</dbReference>
<dbReference type="NCBIfam" id="TIGR04057">
    <property type="entry name" value="SusC_RagA_signa"/>
    <property type="match status" value="1"/>
</dbReference>
<keyword evidence="5 7" id="KW-0472">Membrane</keyword>
<comment type="subcellular location">
    <subcellularLocation>
        <location evidence="1 7">Cell outer membrane</location>
        <topology evidence="1 7">Multi-pass membrane protein</topology>
    </subcellularLocation>
</comment>
<proteinExistence type="inferred from homology"/>
<dbReference type="InterPro" id="IPR008969">
    <property type="entry name" value="CarboxyPept-like_regulatory"/>
</dbReference>
<keyword evidence="9" id="KW-0675">Receptor</keyword>
<dbReference type="InterPro" id="IPR012910">
    <property type="entry name" value="Plug_dom"/>
</dbReference>
<dbReference type="Gene3D" id="2.40.170.20">
    <property type="entry name" value="TonB-dependent receptor, beta-barrel domain"/>
    <property type="match status" value="1"/>
</dbReference>
<evidence type="ECO:0000256" key="1">
    <source>
        <dbReference type="ARBA" id="ARBA00004571"/>
    </source>
</evidence>
<organism evidence="9 10">
    <name type="scientific">Ancylomarina longa</name>
    <dbReference type="NCBI Taxonomy" id="2487017"/>
    <lineage>
        <taxon>Bacteria</taxon>
        <taxon>Pseudomonadati</taxon>
        <taxon>Bacteroidota</taxon>
        <taxon>Bacteroidia</taxon>
        <taxon>Marinilabiliales</taxon>
        <taxon>Marinifilaceae</taxon>
        <taxon>Ancylomarina</taxon>
    </lineage>
</organism>
<evidence type="ECO:0000256" key="6">
    <source>
        <dbReference type="ARBA" id="ARBA00023237"/>
    </source>
</evidence>
<evidence type="ECO:0000313" key="10">
    <source>
        <dbReference type="Proteomes" id="UP000282985"/>
    </source>
</evidence>
<evidence type="ECO:0000259" key="8">
    <source>
        <dbReference type="Pfam" id="PF07715"/>
    </source>
</evidence>
<evidence type="ECO:0000256" key="5">
    <source>
        <dbReference type="ARBA" id="ARBA00023136"/>
    </source>
</evidence>
<dbReference type="InterPro" id="IPR023996">
    <property type="entry name" value="TonB-dep_OMP_SusC/RagA"/>
</dbReference>
<evidence type="ECO:0000313" key="9">
    <source>
        <dbReference type="EMBL" id="RUT79595.1"/>
    </source>
</evidence>
<sequence>MKEISRSLARQSSLLKKSFSWIASLCCAVFFVTGTPAFAMSNYEKAELTAQQTQEKKVQGKVVDKNGESLIGVNIIVKGTTTGTITDFDGNYKLMAPVDGSLIFSFIGYLDQEVPVAKQSTINVTLEEDVLGLDEVVVVGYGTQKKANLTGSVSAVKGDEMVKKPMADVRQALQGVSTGVTIIDRGGVPGEENLNINIRGIASIAASVAPLVLVDGIEMPMNDVNPNDIESISILKDAASSSIYGAKAANGVILITTKRGAAGEFRVDYNGYYGWQTPATLPELVGAEDYLNLVNEALVNAGMNPKYSDDYIRNTVAGNDPINYPYVNLFKELFETAPVLNQSVRISGGNEKSKIALSLNHMNQDGMLKNVNSKRYGFRLNTDFQVKENLKLRADVSFNRRDNEKPNRLGSAIGAMVGTSPVTVLKYPNGVYGLNKDNTNALACLEVGGMNESVNEALNMKVGADLEMIDGLTLKTDISYKSNNNRYKNYTAAYDFRDPENPDNVIQKWSPSKLLDGRWTQQEINLRGLLDYNKTFGDHSIHMLGGVDVTENKAYLLEGRRNNIYSNDYVELNTGDAEGQTNKGYKTDWALLSYLGRINYSYKGKYLLEGNIRYDGSSRFAKGHKWGIFPSFSAGWRMSEEDFMSSLDVINNLKLRGSWGQLGNQNIGNYKFTSTVYADFPYNFNDNEVNGYSQWYFANTDVTWETTEMIDFGFDLSLFDSKIELVADWYRKDTKDVLLVLPISYLTGLGASETNAGKVRNTGWELSITHRNQINDFHYSVGFNISDVKNELVDFAGNEPSISGWSILKEGEALNSFYGYESDGLFQSQAEIDEHAVQPNQSELKPGDIKLVDQNGDGEINDEDRKVIGSPIPHYTVGMNLYAEYKGFDFSAFFQGVLKAENYFYGAPNEGPAYEIFTTKRVLDRWTPDNPDATFPRLEAASNKNNYLYNDFWIRDASYIRMKNLQIGYSLPKSLLERWKIEKLRFYVGGTNLFTITDVESGLDPETYDGRPNYYPPVSTYTFGVQVRF</sequence>
<dbReference type="Pfam" id="PF07715">
    <property type="entry name" value="Plug"/>
    <property type="match status" value="1"/>
</dbReference>
<keyword evidence="10" id="KW-1185">Reference proteome</keyword>
<protein>
    <submittedName>
        <fullName evidence="9">TonB-dependent receptor</fullName>
    </submittedName>
</protein>
<dbReference type="FunFam" id="2.60.40.1120:FF:000003">
    <property type="entry name" value="Outer membrane protein Omp121"/>
    <property type="match status" value="1"/>
</dbReference>